<sequence>MVSLAVTSALTSALAGCSSGDEEPEPTPTSTATSIAPTPPPTAAPPPKAPTKGACYRLTYREVLAPTSATPPSKCDGSHTSETYAIGTLDTVVDGHLLAVDSDRVQDQVATACPAALLDFLGGDPAALRLSMFRPLWFTPTVAQSDKGANWYRCDVVAVAGDKELAKPGTTLKGALAKPELRDRFAMCGTAAPDSEDFERVICSAEHKWRAIEVIPVDAKTYPGVTALRDRLESPCEDAGLDAAADPLDYKWGYEYPTKEQWAMGQTWGLCWAPD</sequence>
<keyword evidence="4" id="KW-1185">Reference proteome</keyword>
<dbReference type="Proteomes" id="UP000325003">
    <property type="component" value="Unassembled WGS sequence"/>
</dbReference>
<feature type="compositionally biased region" description="Pro residues" evidence="1">
    <location>
        <begin position="37"/>
        <end position="49"/>
    </location>
</feature>
<gene>
    <name evidence="3" type="ORF">F0U44_15935</name>
</gene>
<protein>
    <recommendedName>
        <fullName evidence="2">Septum formation-related domain-containing protein</fullName>
    </recommendedName>
</protein>
<accession>A0A5B1LC39</accession>
<dbReference type="EMBL" id="VUJV01000005">
    <property type="protein sequence ID" value="KAA1417844.1"/>
    <property type="molecule type" value="Genomic_DNA"/>
</dbReference>
<proteinExistence type="predicted"/>
<dbReference type="Pfam" id="PF13845">
    <property type="entry name" value="Septum_form"/>
    <property type="match status" value="1"/>
</dbReference>
<feature type="domain" description="Septum formation-related" evidence="2">
    <location>
        <begin position="139"/>
        <end position="267"/>
    </location>
</feature>
<feature type="region of interest" description="Disordered" evidence="1">
    <location>
        <begin position="13"/>
        <end position="51"/>
    </location>
</feature>
<dbReference type="AlphaFoldDB" id="A0A5B1LC39"/>
<evidence type="ECO:0000259" key="2">
    <source>
        <dbReference type="Pfam" id="PF13845"/>
    </source>
</evidence>
<dbReference type="InterPro" id="IPR026004">
    <property type="entry name" value="Septum_form"/>
</dbReference>
<reference evidence="3 4" key="1">
    <citation type="submission" date="2019-09" db="EMBL/GenBank/DDBJ databases">
        <title>Nocardioides panacisoli sp. nov., isolated from the soil of a ginseng field.</title>
        <authorList>
            <person name="Cho C."/>
        </authorList>
    </citation>
    <scope>NUCLEOTIDE SEQUENCE [LARGE SCALE GENOMIC DNA]</scope>
    <source>
        <strain evidence="3 4">BN130099</strain>
    </source>
</reference>
<comment type="caution">
    <text evidence="3">The sequence shown here is derived from an EMBL/GenBank/DDBJ whole genome shotgun (WGS) entry which is preliminary data.</text>
</comment>
<evidence type="ECO:0000313" key="3">
    <source>
        <dbReference type="EMBL" id="KAA1417844.1"/>
    </source>
</evidence>
<name>A0A5B1LC39_9ACTN</name>
<evidence type="ECO:0000256" key="1">
    <source>
        <dbReference type="SAM" id="MobiDB-lite"/>
    </source>
</evidence>
<organism evidence="3 4">
    <name type="scientific">Nocardioides humilatus</name>
    <dbReference type="NCBI Taxonomy" id="2607660"/>
    <lineage>
        <taxon>Bacteria</taxon>
        <taxon>Bacillati</taxon>
        <taxon>Actinomycetota</taxon>
        <taxon>Actinomycetes</taxon>
        <taxon>Propionibacteriales</taxon>
        <taxon>Nocardioidaceae</taxon>
        <taxon>Nocardioides</taxon>
    </lineage>
</organism>
<evidence type="ECO:0000313" key="4">
    <source>
        <dbReference type="Proteomes" id="UP000325003"/>
    </source>
</evidence>
<reference evidence="3 4" key="2">
    <citation type="submission" date="2019-09" db="EMBL/GenBank/DDBJ databases">
        <authorList>
            <person name="Jin C."/>
        </authorList>
    </citation>
    <scope>NUCLEOTIDE SEQUENCE [LARGE SCALE GENOMIC DNA]</scope>
    <source>
        <strain evidence="3 4">BN130099</strain>
    </source>
</reference>